<feature type="signal peptide" evidence="3">
    <location>
        <begin position="1"/>
        <end position="17"/>
    </location>
</feature>
<keyword evidence="3" id="KW-0732">Signal</keyword>
<dbReference type="EMBL" id="ML996692">
    <property type="protein sequence ID" value="KAF2401881.1"/>
    <property type="molecule type" value="Genomic_DNA"/>
</dbReference>
<gene>
    <name evidence="4" type="ORF">EJ06DRAFT_555508</name>
</gene>
<keyword evidence="1" id="KW-0175">Coiled coil</keyword>
<evidence type="ECO:0000313" key="4">
    <source>
        <dbReference type="EMBL" id="KAF2401881.1"/>
    </source>
</evidence>
<feature type="region of interest" description="Disordered" evidence="2">
    <location>
        <begin position="292"/>
        <end position="315"/>
    </location>
</feature>
<keyword evidence="5" id="KW-1185">Reference proteome</keyword>
<feature type="coiled-coil region" evidence="1">
    <location>
        <begin position="32"/>
        <end position="59"/>
    </location>
</feature>
<evidence type="ECO:0000256" key="1">
    <source>
        <dbReference type="SAM" id="Coils"/>
    </source>
</evidence>
<name>A0A6G1I131_9PEZI</name>
<organism evidence="4 5">
    <name type="scientific">Trichodelitschia bisporula</name>
    <dbReference type="NCBI Taxonomy" id="703511"/>
    <lineage>
        <taxon>Eukaryota</taxon>
        <taxon>Fungi</taxon>
        <taxon>Dikarya</taxon>
        <taxon>Ascomycota</taxon>
        <taxon>Pezizomycotina</taxon>
        <taxon>Dothideomycetes</taxon>
        <taxon>Dothideomycetes incertae sedis</taxon>
        <taxon>Phaeotrichales</taxon>
        <taxon>Phaeotrichaceae</taxon>
        <taxon>Trichodelitschia</taxon>
    </lineage>
</organism>
<protein>
    <submittedName>
        <fullName evidence="4">Uncharacterized protein</fullName>
    </submittedName>
</protein>
<feature type="compositionally biased region" description="Low complexity" evidence="2">
    <location>
        <begin position="69"/>
        <end position="97"/>
    </location>
</feature>
<sequence>MHPPLLSLLVLPLTITALYIHPHNRHSHHRRLTPLDATIEQLEAQVEDLEAQTSDQVSGLAIRVSALEAPPASTPDPTAAQPAAEPEAGPETPGARPAYPPFSIPEEAPALEPAAEPAPEAAAEAAAEPEPTPTEAEGTQFPLPPPITSSPAPTLIALPPLICTGNTALNTACTDPNISTIILPPDGSVPADGLSACQSAGRHVLQPLDLSTNTTLPKPDEIAATGADGVALEAQDLTPHVADAVAALRPAGMLILTLPCAVPDQAGATVLGQIRHSVGAVAAWAGLLEGPDHGAEPSNAPAAPGAEAAMPPGDGMEGTERIAQAGAAASGPGLVLGLDATDLVELGPATVSHWLAEAGGVGDFAGVAVYGSTEARLGAWLSGELGLSSSAAGTGP</sequence>
<dbReference type="Proteomes" id="UP000799640">
    <property type="component" value="Unassembled WGS sequence"/>
</dbReference>
<feature type="chain" id="PRO_5026004404" evidence="3">
    <location>
        <begin position="18"/>
        <end position="396"/>
    </location>
</feature>
<dbReference type="AlphaFoldDB" id="A0A6G1I131"/>
<evidence type="ECO:0000313" key="5">
    <source>
        <dbReference type="Proteomes" id="UP000799640"/>
    </source>
</evidence>
<evidence type="ECO:0000256" key="2">
    <source>
        <dbReference type="SAM" id="MobiDB-lite"/>
    </source>
</evidence>
<feature type="compositionally biased region" description="Low complexity" evidence="2">
    <location>
        <begin position="105"/>
        <end position="137"/>
    </location>
</feature>
<feature type="region of interest" description="Disordered" evidence="2">
    <location>
        <begin position="69"/>
        <end position="152"/>
    </location>
</feature>
<reference evidence="4" key="1">
    <citation type="journal article" date="2020" name="Stud. Mycol.">
        <title>101 Dothideomycetes genomes: a test case for predicting lifestyles and emergence of pathogens.</title>
        <authorList>
            <person name="Haridas S."/>
            <person name="Albert R."/>
            <person name="Binder M."/>
            <person name="Bloem J."/>
            <person name="Labutti K."/>
            <person name="Salamov A."/>
            <person name="Andreopoulos B."/>
            <person name="Baker S."/>
            <person name="Barry K."/>
            <person name="Bills G."/>
            <person name="Bluhm B."/>
            <person name="Cannon C."/>
            <person name="Castanera R."/>
            <person name="Culley D."/>
            <person name="Daum C."/>
            <person name="Ezra D."/>
            <person name="Gonzalez J."/>
            <person name="Henrissat B."/>
            <person name="Kuo A."/>
            <person name="Liang C."/>
            <person name="Lipzen A."/>
            <person name="Lutzoni F."/>
            <person name="Magnuson J."/>
            <person name="Mondo S."/>
            <person name="Nolan M."/>
            <person name="Ohm R."/>
            <person name="Pangilinan J."/>
            <person name="Park H.-J."/>
            <person name="Ramirez L."/>
            <person name="Alfaro M."/>
            <person name="Sun H."/>
            <person name="Tritt A."/>
            <person name="Yoshinaga Y."/>
            <person name="Zwiers L.-H."/>
            <person name="Turgeon B."/>
            <person name="Goodwin S."/>
            <person name="Spatafora J."/>
            <person name="Crous P."/>
            <person name="Grigoriev I."/>
        </authorList>
    </citation>
    <scope>NUCLEOTIDE SEQUENCE</scope>
    <source>
        <strain evidence="4">CBS 262.69</strain>
    </source>
</reference>
<proteinExistence type="predicted"/>
<accession>A0A6G1I131</accession>
<feature type="compositionally biased region" description="Low complexity" evidence="2">
    <location>
        <begin position="296"/>
        <end position="314"/>
    </location>
</feature>
<evidence type="ECO:0000256" key="3">
    <source>
        <dbReference type="SAM" id="SignalP"/>
    </source>
</evidence>